<evidence type="ECO:0000313" key="2">
    <source>
        <dbReference type="Proteomes" id="UP000550260"/>
    </source>
</evidence>
<dbReference type="AlphaFoldDB" id="A0A8E2B782"/>
<sequence length="229" mass="23218">MPGPFASATRGELRTVDGSVPWPGHGFRRTGVVRVRPRWTGLAALATGIGLGLTGCGQAPPPAEQVVSGGHAEAAGQTDPAAKWADGYCGAVTHLVRALANLPSIDPSSSEKATRTSSDLLASVATGIDQTVSGLHRVGPAPLPGGEPARTALLGQFTSVRHKADEVRGKLAAADNPDAVKAALDDAKTAIDQISRLDVLKGLDATPALSAAGKRAAGCQQLVVPPAPR</sequence>
<comment type="caution">
    <text evidence="1">The sequence shown here is derived from an EMBL/GenBank/DDBJ whole genome shotgun (WGS) entry which is preliminary data.</text>
</comment>
<protein>
    <submittedName>
        <fullName evidence="1">Uncharacterized protein</fullName>
    </submittedName>
</protein>
<dbReference type="EMBL" id="JACJHR010000049">
    <property type="protein sequence ID" value="MBB2503145.1"/>
    <property type="molecule type" value="Genomic_DNA"/>
</dbReference>
<gene>
    <name evidence="1" type="ORF">H5411_28930</name>
</gene>
<proteinExistence type="predicted"/>
<organism evidence="1 2">
    <name type="scientific">Amycolatopsis echigonensis</name>
    <dbReference type="NCBI Taxonomy" id="2576905"/>
    <lineage>
        <taxon>Bacteria</taxon>
        <taxon>Bacillati</taxon>
        <taxon>Actinomycetota</taxon>
        <taxon>Actinomycetes</taxon>
        <taxon>Pseudonocardiales</taxon>
        <taxon>Pseudonocardiaceae</taxon>
        <taxon>Amycolatopsis</taxon>
    </lineage>
</organism>
<evidence type="ECO:0000313" key="1">
    <source>
        <dbReference type="EMBL" id="MBB2503145.1"/>
    </source>
</evidence>
<dbReference type="Proteomes" id="UP000550260">
    <property type="component" value="Unassembled WGS sequence"/>
</dbReference>
<name>A0A8E2B782_9PSEU</name>
<accession>A0A8E2B782</accession>
<reference evidence="1 2" key="1">
    <citation type="submission" date="2020-08" db="EMBL/GenBank/DDBJ databases">
        <title>Amycolatopsis echigonensis JCM 21831.</title>
        <authorList>
            <person name="Tedsree N."/>
            <person name="Kuncharoen N."/>
            <person name="Likhitwitayawuid K."/>
            <person name="Tanasupawat S."/>
        </authorList>
    </citation>
    <scope>NUCLEOTIDE SEQUENCE [LARGE SCALE GENOMIC DNA]</scope>
    <source>
        <strain evidence="1 2">JCM 21831</strain>
    </source>
</reference>